<evidence type="ECO:0000256" key="2">
    <source>
        <dbReference type="ARBA" id="ARBA00005989"/>
    </source>
</evidence>
<organism evidence="5 6">
    <name type="scientific">Herbiconiux aconitum</name>
    <dbReference type="NCBI Taxonomy" id="2970913"/>
    <lineage>
        <taxon>Bacteria</taxon>
        <taxon>Bacillati</taxon>
        <taxon>Actinomycetota</taxon>
        <taxon>Actinomycetes</taxon>
        <taxon>Micrococcales</taxon>
        <taxon>Microbacteriaceae</taxon>
        <taxon>Herbiconiux</taxon>
    </lineage>
</organism>
<comment type="similarity">
    <text evidence="2">Belongs to the EfeM/EfeO family.</text>
</comment>
<dbReference type="PANTHER" id="PTHR39192:SF1">
    <property type="entry name" value="IRON UPTAKE SYSTEM COMPONENT EFEO"/>
    <property type="match status" value="1"/>
</dbReference>
<keyword evidence="5" id="KW-0449">Lipoprotein</keyword>
<dbReference type="InterPro" id="IPR038352">
    <property type="entry name" value="Imelysin_sf"/>
</dbReference>
<evidence type="ECO:0000256" key="3">
    <source>
        <dbReference type="ARBA" id="ARBA00022729"/>
    </source>
</evidence>
<keyword evidence="6" id="KW-1185">Reference proteome</keyword>
<evidence type="ECO:0000256" key="1">
    <source>
        <dbReference type="ARBA" id="ARBA00004196"/>
    </source>
</evidence>
<comment type="caution">
    <text evidence="5">The sequence shown here is derived from an EMBL/GenBank/DDBJ whole genome shotgun (WGS) entry which is preliminary data.</text>
</comment>
<dbReference type="RefSeq" id="WP_259505385.1">
    <property type="nucleotide sequence ID" value="NZ_JANLCM010000001.1"/>
</dbReference>
<sequence>MSHPQLDRRASRRPYLGLLALVLVAGSAVGIATSVAGRSAPGAPSHDTTADGSPLVPVSAGFDDCGAGWASPHGGATTFSVSNSTNGSEDVYLTDAGSGAVYGEVEALAIDATRTLSVVLGDGDYRFVCIPAENDPVPGPDVTIEGAGTPADATPAIQLVTRADLLPAAKQYAAWIAARLPVLAADSRALDSAVASGDLAAARGVWLTAHLEYESLGAAYGAFGDADGAINGTPAPGMSALDDPSLTGFHKVEALLWSGAPAATIAPVTAQLVNDVDALGAAFAESRVNALDVGLRAHEILENAIQFELTGSTDAGSQTNLATIGANVAGTVQALAPLESILSTRYPALPDTKAALARVAALIASYQHPDGSWTPLASLDRPSRAALDAALDQTVELLAPIAAICDPRASAR</sequence>
<protein>
    <submittedName>
        <fullName evidence="5">EfeM/EfeO family lipoprotein</fullName>
    </submittedName>
</protein>
<feature type="domain" description="Imelysin-like" evidence="4">
    <location>
        <begin position="169"/>
        <end position="399"/>
    </location>
</feature>
<keyword evidence="3" id="KW-0732">Signal</keyword>
<comment type="subcellular location">
    <subcellularLocation>
        <location evidence="1">Cell envelope</location>
    </subcellularLocation>
</comment>
<name>A0ABT2GM18_9MICO</name>
<proteinExistence type="inferred from homology"/>
<dbReference type="Pfam" id="PF09375">
    <property type="entry name" value="Peptidase_M75"/>
    <property type="match status" value="1"/>
</dbReference>
<dbReference type="InterPro" id="IPR018976">
    <property type="entry name" value="Imelysin-like"/>
</dbReference>
<evidence type="ECO:0000313" key="6">
    <source>
        <dbReference type="Proteomes" id="UP001165584"/>
    </source>
</evidence>
<dbReference type="InterPro" id="IPR050894">
    <property type="entry name" value="EfeM/EfeO_iron_uptake"/>
</dbReference>
<accession>A0ABT2GM18</accession>
<reference evidence="5" key="1">
    <citation type="submission" date="2022-08" db="EMBL/GenBank/DDBJ databases">
        <authorList>
            <person name="Deng Y."/>
            <person name="Han X.-F."/>
            <person name="Zhang Y.-Q."/>
        </authorList>
    </citation>
    <scope>NUCLEOTIDE SEQUENCE</scope>
    <source>
        <strain evidence="5">CPCC 205763</strain>
    </source>
</reference>
<dbReference type="EMBL" id="JANLCM010000001">
    <property type="protein sequence ID" value="MCS5717269.1"/>
    <property type="molecule type" value="Genomic_DNA"/>
</dbReference>
<evidence type="ECO:0000259" key="4">
    <source>
        <dbReference type="Pfam" id="PF09375"/>
    </source>
</evidence>
<dbReference type="InterPro" id="IPR034981">
    <property type="entry name" value="Imelysin-like_EfeO/Algp7"/>
</dbReference>
<dbReference type="Gene3D" id="1.20.1420.20">
    <property type="entry name" value="M75 peptidase, HXXE motif"/>
    <property type="match status" value="1"/>
</dbReference>
<evidence type="ECO:0000313" key="5">
    <source>
        <dbReference type="EMBL" id="MCS5717269.1"/>
    </source>
</evidence>
<dbReference type="PANTHER" id="PTHR39192">
    <property type="entry name" value="IRON UPTAKE SYSTEM COMPONENT EFEO"/>
    <property type="match status" value="1"/>
</dbReference>
<gene>
    <name evidence="5" type="ORF">N1027_03870</name>
</gene>
<dbReference type="CDD" id="cd14656">
    <property type="entry name" value="Imelysin-like_EfeO"/>
    <property type="match status" value="1"/>
</dbReference>
<dbReference type="Proteomes" id="UP001165584">
    <property type="component" value="Unassembled WGS sequence"/>
</dbReference>